<dbReference type="Pfam" id="PF13941">
    <property type="entry name" value="MutL"/>
    <property type="match status" value="1"/>
</dbReference>
<dbReference type="NCBIfam" id="TIGR01319">
    <property type="entry name" value="glmL_fam"/>
    <property type="match status" value="1"/>
</dbReference>
<dbReference type="Gene3D" id="3.30.420.40">
    <property type="match status" value="1"/>
</dbReference>
<protein>
    <submittedName>
        <fullName evidence="1">Methylaspartate mutase accessory protein GlmL</fullName>
    </submittedName>
</protein>
<reference evidence="1 2" key="1">
    <citation type="journal article" date="2019" name="Int. J. Syst. Evol. Microbiol.">
        <title>The Global Catalogue of Microorganisms (GCM) 10K type strain sequencing project: providing services to taxonomists for standard genome sequencing and annotation.</title>
        <authorList>
            <consortium name="The Broad Institute Genomics Platform"/>
            <consortium name="The Broad Institute Genome Sequencing Center for Infectious Disease"/>
            <person name="Wu L."/>
            <person name="Ma J."/>
        </authorList>
    </citation>
    <scope>NUCLEOTIDE SEQUENCE [LARGE SCALE GENOMIC DNA]</scope>
    <source>
        <strain evidence="1 2">JCM 3380</strain>
    </source>
</reference>
<sequence>MTVLCLDVGSTWTKGALVSADGDLLGTAQRPTSPPEVLDGIAAVSAELVGAAEPGGAAGAVEVLACSSAGGGLRLAVVGQERLVSAEAGYRVALSAGARVVHVSAGLLDGPGLRALRAAKPDLVLLVGGTDGGDTSVLLHNADRIGRNRLACPIVLAGNVEARDAALAALAGRTVVAADNVLPDVGELAPGPARSAIREVFLRHVIGGKGLSRGPRFRRMVRAVTPDAVLKGVSRLATQDSEGAVLVVDVGGATTDVYSAVSTVDTKERTVALPPDRRTVEGDLGMRWSAPGVVAEAVTEKLIDKTEAAALAAEADRRAADVRYLAEDPTVDLRLAALAAVLAVRRHLRLVDGQLGPQGAGRLVLSGGVFRHAPDVSEVDRTLRGDPVLRPILKSAAITVDRAYVLAPAGLLADTGRVAAADRLLTHLG</sequence>
<proteinExistence type="predicted"/>
<gene>
    <name evidence="1" type="primary">glmL</name>
    <name evidence="1" type="ORF">GCM10010492_45420</name>
</gene>
<organism evidence="1 2">
    <name type="scientific">Saccharothrix mutabilis subsp. mutabilis</name>
    <dbReference type="NCBI Taxonomy" id="66855"/>
    <lineage>
        <taxon>Bacteria</taxon>
        <taxon>Bacillati</taxon>
        <taxon>Actinomycetota</taxon>
        <taxon>Actinomycetes</taxon>
        <taxon>Pseudonocardiales</taxon>
        <taxon>Pseudonocardiaceae</taxon>
        <taxon>Saccharothrix</taxon>
    </lineage>
</organism>
<dbReference type="SUPFAM" id="SSF53067">
    <property type="entry name" value="Actin-like ATPase domain"/>
    <property type="match status" value="1"/>
</dbReference>
<evidence type="ECO:0000313" key="2">
    <source>
        <dbReference type="Proteomes" id="UP001500416"/>
    </source>
</evidence>
<dbReference type="InterPro" id="IPR006230">
    <property type="entry name" value="MutL"/>
</dbReference>
<dbReference type="RefSeq" id="WP_343935866.1">
    <property type="nucleotide sequence ID" value="NZ_BAAABU010000010.1"/>
</dbReference>
<keyword evidence="2" id="KW-1185">Reference proteome</keyword>
<dbReference type="InterPro" id="IPR043129">
    <property type="entry name" value="ATPase_NBD"/>
</dbReference>
<accession>A0ABN0U7E3</accession>
<evidence type="ECO:0000313" key="1">
    <source>
        <dbReference type="EMBL" id="GAA0241186.1"/>
    </source>
</evidence>
<dbReference type="EMBL" id="BAAABU010000010">
    <property type="protein sequence ID" value="GAA0241186.1"/>
    <property type="molecule type" value="Genomic_DNA"/>
</dbReference>
<name>A0ABN0U7E3_9PSEU</name>
<comment type="caution">
    <text evidence="1">The sequence shown here is derived from an EMBL/GenBank/DDBJ whole genome shotgun (WGS) entry which is preliminary data.</text>
</comment>
<dbReference type="Proteomes" id="UP001500416">
    <property type="component" value="Unassembled WGS sequence"/>
</dbReference>